<organism evidence="1">
    <name type="scientific">Anguilla anguilla</name>
    <name type="common">European freshwater eel</name>
    <name type="synonym">Muraena anguilla</name>
    <dbReference type="NCBI Taxonomy" id="7936"/>
    <lineage>
        <taxon>Eukaryota</taxon>
        <taxon>Metazoa</taxon>
        <taxon>Chordata</taxon>
        <taxon>Craniata</taxon>
        <taxon>Vertebrata</taxon>
        <taxon>Euteleostomi</taxon>
        <taxon>Actinopterygii</taxon>
        <taxon>Neopterygii</taxon>
        <taxon>Teleostei</taxon>
        <taxon>Anguilliformes</taxon>
        <taxon>Anguillidae</taxon>
        <taxon>Anguilla</taxon>
    </lineage>
</organism>
<sequence length="26" mass="3037">MTTMPETENYLRKANRSGVYLSTFRA</sequence>
<protein>
    <submittedName>
        <fullName evidence="1">Uncharacterized protein</fullName>
    </submittedName>
</protein>
<name>A0A0E9R624_ANGAN</name>
<evidence type="ECO:0000313" key="1">
    <source>
        <dbReference type="EMBL" id="JAH24569.1"/>
    </source>
</evidence>
<reference evidence="1" key="1">
    <citation type="submission" date="2014-11" db="EMBL/GenBank/DDBJ databases">
        <authorList>
            <person name="Amaro Gonzalez C."/>
        </authorList>
    </citation>
    <scope>NUCLEOTIDE SEQUENCE</scope>
</reference>
<reference evidence="1" key="2">
    <citation type="journal article" date="2015" name="Fish Shellfish Immunol.">
        <title>Early steps in the European eel (Anguilla anguilla)-Vibrio vulnificus interaction in the gills: Role of the RtxA13 toxin.</title>
        <authorList>
            <person name="Callol A."/>
            <person name="Pajuelo D."/>
            <person name="Ebbesson L."/>
            <person name="Teles M."/>
            <person name="MacKenzie S."/>
            <person name="Amaro C."/>
        </authorList>
    </citation>
    <scope>NUCLEOTIDE SEQUENCE</scope>
</reference>
<proteinExistence type="predicted"/>
<accession>A0A0E9R624</accession>
<dbReference type="EMBL" id="GBXM01084008">
    <property type="protein sequence ID" value="JAH24569.1"/>
    <property type="molecule type" value="Transcribed_RNA"/>
</dbReference>
<dbReference type="AlphaFoldDB" id="A0A0E9R624"/>